<dbReference type="KEGG" id="xla:108718684"/>
<dbReference type="GO" id="GO:0006952">
    <property type="term" value="P:defense response"/>
    <property type="evidence" value="ECO:0007669"/>
    <property type="project" value="InterPro"/>
</dbReference>
<dbReference type="Pfam" id="PF00666">
    <property type="entry name" value="Cathelicidins"/>
    <property type="match status" value="1"/>
</dbReference>
<dbReference type="Proteomes" id="UP000186698">
    <property type="component" value="Chromosome 6L"/>
</dbReference>
<dbReference type="PaxDb" id="8355-A0A1L8FV07"/>
<dbReference type="GeneID" id="108718684"/>
<evidence type="ECO:0000313" key="8">
    <source>
        <dbReference type="Proteomes" id="UP000186698"/>
    </source>
</evidence>
<dbReference type="PANTHER" id="PTHR10206:SF4">
    <property type="entry name" value="NEUTROPHILIC GRANULE PROTEIN"/>
    <property type="match status" value="1"/>
</dbReference>
<keyword evidence="5" id="KW-1015">Disulfide bond</keyword>
<dbReference type="OrthoDB" id="9930485at2759"/>
<dbReference type="RefSeq" id="XP_018122516.1">
    <property type="nucleotide sequence ID" value="XM_018267027.2"/>
</dbReference>
<evidence type="ECO:0000256" key="3">
    <source>
        <dbReference type="ARBA" id="ARBA00022525"/>
    </source>
</evidence>
<feature type="chain" id="PRO_5044267635" evidence="7">
    <location>
        <begin position="25"/>
        <end position="183"/>
    </location>
</feature>
<name>A0A1L8FV07_XENLA</name>
<keyword evidence="4 7" id="KW-0732">Signal</keyword>
<dbReference type="InterPro" id="IPR001894">
    <property type="entry name" value="Cathelicidin-like"/>
</dbReference>
<evidence type="ECO:0000256" key="6">
    <source>
        <dbReference type="SAM" id="MobiDB-lite"/>
    </source>
</evidence>
<dbReference type="SUPFAM" id="SSF54403">
    <property type="entry name" value="Cystatin/monellin"/>
    <property type="match status" value="1"/>
</dbReference>
<comment type="subcellular location">
    <subcellularLocation>
        <location evidence="1">Secreted</location>
    </subcellularLocation>
</comment>
<evidence type="ECO:0000313" key="9">
    <source>
        <dbReference type="RefSeq" id="XP_018122516.1"/>
    </source>
</evidence>
<dbReference type="OMA" id="ANMETTW"/>
<feature type="compositionally biased region" description="Gly residues" evidence="6">
    <location>
        <begin position="140"/>
        <end position="157"/>
    </location>
</feature>
<feature type="region of interest" description="Disordered" evidence="6">
    <location>
        <begin position="133"/>
        <end position="159"/>
    </location>
</feature>
<dbReference type="AlphaFoldDB" id="A0A1L8FV07"/>
<dbReference type="InterPro" id="IPR046350">
    <property type="entry name" value="Cystatin_sf"/>
</dbReference>
<evidence type="ECO:0000256" key="7">
    <source>
        <dbReference type="SAM" id="SignalP"/>
    </source>
</evidence>
<evidence type="ECO:0000256" key="2">
    <source>
        <dbReference type="ARBA" id="ARBA00005320"/>
    </source>
</evidence>
<feature type="signal peptide" evidence="7">
    <location>
        <begin position="1"/>
        <end position="24"/>
    </location>
</feature>
<evidence type="ECO:0000256" key="4">
    <source>
        <dbReference type="ARBA" id="ARBA00022729"/>
    </source>
</evidence>
<gene>
    <name evidence="9" type="primary">LOC108718684</name>
</gene>
<sequence length="183" mass="19891">MYPANMETTWGPILLLCLCLSVHGVSLPRIPMTDMEVSAMALVSTEYYNRGSSDNSIFQLFNSDIDHFTNGSSAQIQFTIKETGCQKSDNHMGQECDFLEDGVMKRCTASFFPEDELPAFVITCDAIQNPPLRVRRNGGRGRGGGRGGGIRGGGKSGFGSPIAGVKRNLINLPNAKIKRHFSA</sequence>
<comment type="similarity">
    <text evidence="2">Belongs to the cathelicidin family.</text>
</comment>
<protein>
    <submittedName>
        <fullName evidence="9">Cathelicidin antimicrobial peptide</fullName>
    </submittedName>
</protein>
<keyword evidence="3" id="KW-0964">Secreted</keyword>
<evidence type="ECO:0000256" key="5">
    <source>
        <dbReference type="ARBA" id="ARBA00023157"/>
    </source>
</evidence>
<organism evidence="8 9">
    <name type="scientific">Xenopus laevis</name>
    <name type="common">African clawed frog</name>
    <dbReference type="NCBI Taxonomy" id="8355"/>
    <lineage>
        <taxon>Eukaryota</taxon>
        <taxon>Metazoa</taxon>
        <taxon>Chordata</taxon>
        <taxon>Craniata</taxon>
        <taxon>Vertebrata</taxon>
        <taxon>Euteleostomi</taxon>
        <taxon>Amphibia</taxon>
        <taxon>Batrachia</taxon>
        <taxon>Anura</taxon>
        <taxon>Pipoidea</taxon>
        <taxon>Pipidae</taxon>
        <taxon>Xenopodinae</taxon>
        <taxon>Xenopus</taxon>
        <taxon>Xenopus</taxon>
    </lineage>
</organism>
<keyword evidence="8" id="KW-1185">Reference proteome</keyword>
<dbReference type="Gene3D" id="3.10.450.10">
    <property type="match status" value="1"/>
</dbReference>
<dbReference type="Bgee" id="108718684">
    <property type="expression patterns" value="Expressed in liver and 11 other cell types or tissues"/>
</dbReference>
<evidence type="ECO:0000256" key="1">
    <source>
        <dbReference type="ARBA" id="ARBA00004613"/>
    </source>
</evidence>
<dbReference type="GO" id="GO:0005615">
    <property type="term" value="C:extracellular space"/>
    <property type="evidence" value="ECO:0007669"/>
    <property type="project" value="TreeGrafter"/>
</dbReference>
<accession>A0A1L8FV07</accession>
<reference evidence="9" key="1">
    <citation type="submission" date="2025-08" db="UniProtKB">
        <authorList>
            <consortium name="RefSeq"/>
        </authorList>
    </citation>
    <scope>IDENTIFICATION</scope>
    <source>
        <strain evidence="9">J_2021</strain>
        <tissue evidence="9">Erythrocytes</tissue>
    </source>
</reference>
<dbReference type="PANTHER" id="PTHR10206">
    <property type="entry name" value="CATHELICIDIN"/>
    <property type="match status" value="1"/>
</dbReference>
<proteinExistence type="inferred from homology"/>